<dbReference type="SUPFAM" id="SSF50370">
    <property type="entry name" value="Ricin B-like lectins"/>
    <property type="match status" value="1"/>
</dbReference>
<dbReference type="GO" id="GO:0000272">
    <property type="term" value="P:polysaccharide catabolic process"/>
    <property type="evidence" value="ECO:0007669"/>
    <property type="project" value="UniProtKB-KW"/>
</dbReference>
<dbReference type="Gene3D" id="2.160.20.10">
    <property type="entry name" value="Single-stranded right-handed beta-helix, Pectin lyase-like"/>
    <property type="match status" value="1"/>
</dbReference>
<dbReference type="Pfam" id="PF14200">
    <property type="entry name" value="RicinB_lectin_2"/>
    <property type="match status" value="2"/>
</dbReference>
<dbReference type="Proteomes" id="UP000189475">
    <property type="component" value="Unassembled WGS sequence"/>
</dbReference>
<protein>
    <submittedName>
        <fullName evidence="6">Pectate trisaccharide-lyase</fullName>
        <ecNumber evidence="6">4.2.2.22</ecNumber>
    </submittedName>
</protein>
<comment type="subcellular location">
    <subcellularLocation>
        <location evidence="2">Secreted</location>
    </subcellularLocation>
</comment>
<keyword evidence="2" id="KW-0964">Secreted</keyword>
<feature type="signal peptide" evidence="3">
    <location>
        <begin position="1"/>
        <end position="27"/>
    </location>
</feature>
<gene>
    <name evidence="6" type="primary">pelA_2</name>
    <name evidence="6" type="ORF">VPAL9027_02684</name>
</gene>
<reference evidence="6 7" key="1">
    <citation type="submission" date="2017-02" db="EMBL/GenBank/DDBJ databases">
        <authorList>
            <person name="Peterson S.W."/>
        </authorList>
    </citation>
    <scope>NUCLEOTIDE SEQUENCE [LARGE SCALE GENOMIC DNA]</scope>
    <source>
        <strain evidence="6 7">CECT 9027</strain>
    </source>
</reference>
<dbReference type="InterPro" id="IPR011050">
    <property type="entry name" value="Pectin_lyase_fold/virulence"/>
</dbReference>
<keyword evidence="2" id="KW-0624">Polysaccharide degradation</keyword>
<keyword evidence="7" id="KW-1185">Reference proteome</keyword>
<dbReference type="PANTHER" id="PTHR31683">
    <property type="entry name" value="PECTATE LYASE 18-RELATED"/>
    <property type="match status" value="1"/>
</dbReference>
<dbReference type="CDD" id="cd00161">
    <property type="entry name" value="beta-trefoil_Ricin-like"/>
    <property type="match status" value="1"/>
</dbReference>
<dbReference type="PROSITE" id="PS50231">
    <property type="entry name" value="RICIN_B_LECTIN"/>
    <property type="match status" value="1"/>
</dbReference>
<feature type="domain" description="Ricin B lectin" evidence="4">
    <location>
        <begin position="37"/>
        <end position="172"/>
    </location>
</feature>
<dbReference type="RefSeq" id="WP_077315029.1">
    <property type="nucleotide sequence ID" value="NZ_AP024888.1"/>
</dbReference>
<evidence type="ECO:0000256" key="2">
    <source>
        <dbReference type="RuleBase" id="RU361173"/>
    </source>
</evidence>
<proteinExistence type="inferred from homology"/>
<accession>A0A1R4B6Z2</accession>
<dbReference type="STRING" id="1918946.VPAL9027_02684"/>
<dbReference type="PANTHER" id="PTHR31683:SF18">
    <property type="entry name" value="PECTATE LYASE 21-RELATED"/>
    <property type="match status" value="1"/>
</dbReference>
<dbReference type="GO" id="GO:0030570">
    <property type="term" value="F:pectate lyase activity"/>
    <property type="evidence" value="ECO:0007669"/>
    <property type="project" value="InterPro"/>
</dbReference>
<dbReference type="SUPFAM" id="SSF51126">
    <property type="entry name" value="Pectin lyase-like"/>
    <property type="match status" value="1"/>
</dbReference>
<dbReference type="InterPro" id="IPR045032">
    <property type="entry name" value="PEL"/>
</dbReference>
<dbReference type="EC" id="4.2.2.22" evidence="6"/>
<name>A0A1R4B6Z2_9VIBR</name>
<dbReference type="AlphaFoldDB" id="A0A1R4B6Z2"/>
<dbReference type="OrthoDB" id="9146392at2"/>
<evidence type="ECO:0000256" key="3">
    <source>
        <dbReference type="SAM" id="SignalP"/>
    </source>
</evidence>
<dbReference type="SMART" id="SM00656">
    <property type="entry name" value="Amb_all"/>
    <property type="match status" value="1"/>
</dbReference>
<sequence>MLSINKSMVVKHSVALALALSSASALAANCTQMPSSGNTYYVINKGSNKALDVNTNDSGATANVITYDNWKPNNQKFVLNKQSDGYWEMKSVYNNKLVEVYNNSTSNGANVDTYEDWDGDTQRWELKRQSDGSFKIVNKLSSKSLTVAGGEDGANVYQNDDANSSSQRWYLNPVNGQCGTSGGGNAPTDLIGFAAQPGNDGLSTTTGGQGGPQVTVRTCDALVRELRTDGRRVINIPANTTIDCRTAPRPVQACRLDCAMWNDPGKLWYRIPVGNTSCKSLDSDTNQTFTVNRNETRLLVTSNKSIIGGNKNSSLRGGTLVVYDAKNVIIKNLKIYDVNPALVEASSGIEVDNSTHVWIDHVAFQKISDGYIDFGNSKNVTVSWNRFFGNNNQVCANHHWYTNLVKNTEVTFHHNFWDNAAGRNPKLYGANTRAHIFNNYYKNITYFSVSASHGAQGLVENNYFENALRPHWRDGDGYLSASGNKYVGSSATDAYRDSGDAVLQDVNMYPYSLQDPSSLGSIIDQGTGPQ</sequence>
<dbReference type="InterPro" id="IPR035992">
    <property type="entry name" value="Ricin_B-like_lectins"/>
</dbReference>
<dbReference type="EMBL" id="FUFT01000005">
    <property type="protein sequence ID" value="SJL84688.1"/>
    <property type="molecule type" value="Genomic_DNA"/>
</dbReference>
<dbReference type="Pfam" id="PF00544">
    <property type="entry name" value="Pectate_lyase_4"/>
    <property type="match status" value="1"/>
</dbReference>
<comment type="similarity">
    <text evidence="2">Belongs to the polysaccharide lyase 1 family.</text>
</comment>
<evidence type="ECO:0000256" key="1">
    <source>
        <dbReference type="ARBA" id="ARBA00023239"/>
    </source>
</evidence>
<keyword evidence="2" id="KW-0119">Carbohydrate metabolism</keyword>
<keyword evidence="3" id="KW-0732">Signal</keyword>
<dbReference type="GO" id="GO:0005576">
    <property type="term" value="C:extracellular region"/>
    <property type="evidence" value="ECO:0007669"/>
    <property type="project" value="UniProtKB-SubCell"/>
</dbReference>
<dbReference type="InterPro" id="IPR000772">
    <property type="entry name" value="Ricin_B_lectin"/>
</dbReference>
<dbReference type="SMART" id="SM00458">
    <property type="entry name" value="RICIN"/>
    <property type="match status" value="1"/>
</dbReference>
<dbReference type="Gene3D" id="2.80.10.50">
    <property type="match status" value="2"/>
</dbReference>
<evidence type="ECO:0000259" key="4">
    <source>
        <dbReference type="SMART" id="SM00458"/>
    </source>
</evidence>
<evidence type="ECO:0000313" key="7">
    <source>
        <dbReference type="Proteomes" id="UP000189475"/>
    </source>
</evidence>
<feature type="chain" id="PRO_5013317675" evidence="3">
    <location>
        <begin position="28"/>
        <end position="530"/>
    </location>
</feature>
<keyword evidence="1 2" id="KW-0456">Lyase</keyword>
<evidence type="ECO:0000259" key="5">
    <source>
        <dbReference type="SMART" id="SM00656"/>
    </source>
</evidence>
<dbReference type="InterPro" id="IPR002022">
    <property type="entry name" value="Pec_lyase"/>
</dbReference>
<feature type="domain" description="Pectate lyase" evidence="5">
    <location>
        <begin position="264"/>
        <end position="470"/>
    </location>
</feature>
<dbReference type="InterPro" id="IPR012334">
    <property type="entry name" value="Pectin_lyas_fold"/>
</dbReference>
<evidence type="ECO:0000313" key="6">
    <source>
        <dbReference type="EMBL" id="SJL84688.1"/>
    </source>
</evidence>
<organism evidence="6 7">
    <name type="scientific">Vibrio palustris</name>
    <dbReference type="NCBI Taxonomy" id="1918946"/>
    <lineage>
        <taxon>Bacteria</taxon>
        <taxon>Pseudomonadati</taxon>
        <taxon>Pseudomonadota</taxon>
        <taxon>Gammaproteobacteria</taxon>
        <taxon>Vibrionales</taxon>
        <taxon>Vibrionaceae</taxon>
        <taxon>Vibrio</taxon>
    </lineage>
</organism>